<accession>A0ABW2P9H3</accession>
<dbReference type="RefSeq" id="WP_354924863.1">
    <property type="nucleotide sequence ID" value="NZ_JBHTCG010000019.1"/>
</dbReference>
<evidence type="ECO:0000313" key="2">
    <source>
        <dbReference type="EMBL" id="MFC7385529.1"/>
    </source>
</evidence>
<evidence type="ECO:0000313" key="3">
    <source>
        <dbReference type="Proteomes" id="UP001596496"/>
    </source>
</evidence>
<gene>
    <name evidence="2" type="ORF">ACFQSB_25195</name>
</gene>
<dbReference type="Proteomes" id="UP001596496">
    <property type="component" value="Unassembled WGS sequence"/>
</dbReference>
<organism evidence="2 3">
    <name type="scientific">Sphaerisporangium rhizosphaerae</name>
    <dbReference type="NCBI Taxonomy" id="2269375"/>
    <lineage>
        <taxon>Bacteria</taxon>
        <taxon>Bacillati</taxon>
        <taxon>Actinomycetota</taxon>
        <taxon>Actinomycetes</taxon>
        <taxon>Streptosporangiales</taxon>
        <taxon>Streptosporangiaceae</taxon>
        <taxon>Sphaerisporangium</taxon>
    </lineage>
</organism>
<name>A0ABW2P9H3_9ACTN</name>
<proteinExistence type="predicted"/>
<feature type="region of interest" description="Disordered" evidence="1">
    <location>
        <begin position="1"/>
        <end position="40"/>
    </location>
</feature>
<dbReference type="EMBL" id="JBHTCG010000019">
    <property type="protein sequence ID" value="MFC7385529.1"/>
    <property type="molecule type" value="Genomic_DNA"/>
</dbReference>
<reference evidence="3" key="1">
    <citation type="journal article" date="2019" name="Int. J. Syst. Evol. Microbiol.">
        <title>The Global Catalogue of Microorganisms (GCM) 10K type strain sequencing project: providing services to taxonomists for standard genome sequencing and annotation.</title>
        <authorList>
            <consortium name="The Broad Institute Genomics Platform"/>
            <consortium name="The Broad Institute Genome Sequencing Center for Infectious Disease"/>
            <person name="Wu L."/>
            <person name="Ma J."/>
        </authorList>
    </citation>
    <scope>NUCLEOTIDE SEQUENCE [LARGE SCALE GENOMIC DNA]</scope>
    <source>
        <strain evidence="3">CECT 7649</strain>
    </source>
</reference>
<keyword evidence="3" id="KW-1185">Reference proteome</keyword>
<sequence length="40" mass="4715">MYDMYPWNSPTTEEHRHEDETPDPVQTALDRRDNGGLPEN</sequence>
<protein>
    <submittedName>
        <fullName evidence="2">Uncharacterized protein</fullName>
    </submittedName>
</protein>
<evidence type="ECO:0000256" key="1">
    <source>
        <dbReference type="SAM" id="MobiDB-lite"/>
    </source>
</evidence>
<comment type="caution">
    <text evidence="2">The sequence shown here is derived from an EMBL/GenBank/DDBJ whole genome shotgun (WGS) entry which is preliminary data.</text>
</comment>